<keyword evidence="6 12" id="KW-0297">G-protein coupled receptor</keyword>
<proteinExistence type="inferred from homology"/>
<evidence type="ECO:0000313" key="16">
    <source>
        <dbReference type="Proteomes" id="UP000027135"/>
    </source>
</evidence>
<dbReference type="CDD" id="cd15134">
    <property type="entry name" value="7tmA_capaR"/>
    <property type="match status" value="1"/>
</dbReference>
<evidence type="ECO:0000313" key="15">
    <source>
        <dbReference type="EMBL" id="KDR22757.1"/>
    </source>
</evidence>
<evidence type="ECO:0000256" key="6">
    <source>
        <dbReference type="ARBA" id="ARBA00023040"/>
    </source>
</evidence>
<evidence type="ECO:0000256" key="4">
    <source>
        <dbReference type="ARBA" id="ARBA00022692"/>
    </source>
</evidence>
<dbReference type="SUPFAM" id="SSF81321">
    <property type="entry name" value="Family A G protein-coupled receptor-like"/>
    <property type="match status" value="1"/>
</dbReference>
<dbReference type="InParanoid" id="A0A067RG65"/>
<keyword evidence="11 12" id="KW-0807">Transducer</keyword>
<keyword evidence="10" id="KW-0325">Glycoprotein</keyword>
<keyword evidence="15" id="KW-0527">Neuropeptide</keyword>
<dbReference type="PRINTS" id="PR00237">
    <property type="entry name" value="GPCRRHODOPSN"/>
</dbReference>
<keyword evidence="4 12" id="KW-0812">Transmembrane</keyword>
<dbReference type="GO" id="GO:0001607">
    <property type="term" value="F:neuromedin U receptor activity"/>
    <property type="evidence" value="ECO:0007669"/>
    <property type="project" value="InterPro"/>
</dbReference>
<sequence length="360" mass="40654">MSASDFLLLGSSDNDTSLGSMNESIEQYLGRTLGPKRLPLAVVLPITVTYVVIFVSGIIGNVAVCVVIARNRSMRTATNYYLFSLAVSDLTLLLLGLPYELGIYWQQYPWVLGETLCKLRALGSEMSSYTSVLTIVAFSTERYIAICQPIHSYTTSSPRIALRVIVILWCVSLVSATPFAVYTKINYMQYPPGSAHQIPESAFCAMLDNARPSYWPMYELSAFLFFLGPMVIIAMLYIRMGITIRRRMIKFPGEAKHLDSRTKPIIRMLAAVVVTFFLCWAPFHMQRLFYIYGQQSSNFDKVNEWAYYITGCFYYFSCTVNPVLYNVMSAKYRLAFHKTLCCGPSDSGKNKEASSFKNTT</sequence>
<dbReference type="PROSITE" id="PS50262">
    <property type="entry name" value="G_PROTEIN_RECEP_F1_2"/>
    <property type="match status" value="1"/>
</dbReference>
<evidence type="ECO:0000256" key="1">
    <source>
        <dbReference type="ARBA" id="ARBA00004651"/>
    </source>
</evidence>
<keyword evidence="5 13" id="KW-1133">Transmembrane helix</keyword>
<feature type="transmembrane region" description="Helical" evidence="13">
    <location>
        <begin position="305"/>
        <end position="328"/>
    </location>
</feature>
<dbReference type="GO" id="GO:0005886">
    <property type="term" value="C:plasma membrane"/>
    <property type="evidence" value="ECO:0007669"/>
    <property type="project" value="UniProtKB-SubCell"/>
</dbReference>
<dbReference type="PANTHER" id="PTHR24243:SF107">
    <property type="entry name" value="NEUROPEPTIDES CAPA RECEPTOR"/>
    <property type="match status" value="1"/>
</dbReference>
<organism evidence="15 16">
    <name type="scientific">Zootermopsis nevadensis</name>
    <name type="common">Dampwood termite</name>
    <dbReference type="NCBI Taxonomy" id="136037"/>
    <lineage>
        <taxon>Eukaryota</taxon>
        <taxon>Metazoa</taxon>
        <taxon>Ecdysozoa</taxon>
        <taxon>Arthropoda</taxon>
        <taxon>Hexapoda</taxon>
        <taxon>Insecta</taxon>
        <taxon>Pterygota</taxon>
        <taxon>Neoptera</taxon>
        <taxon>Polyneoptera</taxon>
        <taxon>Dictyoptera</taxon>
        <taxon>Blattodea</taxon>
        <taxon>Blattoidea</taxon>
        <taxon>Termitoidae</taxon>
        <taxon>Termopsidae</taxon>
        <taxon>Zootermopsis</taxon>
    </lineage>
</organism>
<dbReference type="InterPro" id="IPR005390">
    <property type="entry name" value="NeuromedU_rcpt"/>
</dbReference>
<protein>
    <submittedName>
        <fullName evidence="15">Neuropeptides capa receptor</fullName>
    </submittedName>
</protein>
<dbReference type="PROSITE" id="PS00237">
    <property type="entry name" value="G_PROTEIN_RECEP_F1_1"/>
    <property type="match status" value="1"/>
</dbReference>
<dbReference type="OMA" id="PESAICM"/>
<feature type="transmembrane region" description="Helical" evidence="13">
    <location>
        <begin position="265"/>
        <end position="285"/>
    </location>
</feature>
<evidence type="ECO:0000256" key="8">
    <source>
        <dbReference type="ARBA" id="ARBA00023157"/>
    </source>
</evidence>
<dbReference type="PANTHER" id="PTHR24243">
    <property type="entry name" value="G-PROTEIN COUPLED RECEPTOR"/>
    <property type="match status" value="1"/>
</dbReference>
<gene>
    <name evidence="15" type="ORF">L798_01405</name>
</gene>
<dbReference type="AlphaFoldDB" id="A0A067RG65"/>
<keyword evidence="3" id="KW-1003">Cell membrane</keyword>
<evidence type="ECO:0000256" key="2">
    <source>
        <dbReference type="ARBA" id="ARBA00010663"/>
    </source>
</evidence>
<dbReference type="Gene3D" id="1.20.1070.10">
    <property type="entry name" value="Rhodopsin 7-helix transmembrane proteins"/>
    <property type="match status" value="1"/>
</dbReference>
<evidence type="ECO:0000256" key="9">
    <source>
        <dbReference type="ARBA" id="ARBA00023170"/>
    </source>
</evidence>
<feature type="non-terminal residue" evidence="15">
    <location>
        <position position="360"/>
    </location>
</feature>
<evidence type="ECO:0000256" key="12">
    <source>
        <dbReference type="RuleBase" id="RU000688"/>
    </source>
</evidence>
<dbReference type="STRING" id="136037.A0A067RG65"/>
<dbReference type="eggNOG" id="KOG3656">
    <property type="taxonomic scope" value="Eukaryota"/>
</dbReference>
<evidence type="ECO:0000256" key="3">
    <source>
        <dbReference type="ARBA" id="ARBA00022475"/>
    </source>
</evidence>
<evidence type="ECO:0000256" key="13">
    <source>
        <dbReference type="SAM" id="Phobius"/>
    </source>
</evidence>
<accession>A0A067RG65</accession>
<evidence type="ECO:0000256" key="11">
    <source>
        <dbReference type="ARBA" id="ARBA00023224"/>
    </source>
</evidence>
<keyword evidence="9 12" id="KW-0675">Receptor</keyword>
<feature type="domain" description="G-protein coupled receptors family 1 profile" evidence="14">
    <location>
        <begin position="60"/>
        <end position="325"/>
    </location>
</feature>
<keyword evidence="8" id="KW-1015">Disulfide bond</keyword>
<dbReference type="InterPro" id="IPR000276">
    <property type="entry name" value="GPCR_Rhodpsn"/>
</dbReference>
<name>A0A067RG65_ZOONE</name>
<feature type="transmembrane region" description="Helical" evidence="13">
    <location>
        <begin position="160"/>
        <end position="182"/>
    </location>
</feature>
<evidence type="ECO:0000259" key="14">
    <source>
        <dbReference type="PROSITE" id="PS50262"/>
    </source>
</evidence>
<feature type="transmembrane region" description="Helical" evidence="13">
    <location>
        <begin position="80"/>
        <end position="99"/>
    </location>
</feature>
<dbReference type="Pfam" id="PF00001">
    <property type="entry name" value="7tm_1"/>
    <property type="match status" value="1"/>
</dbReference>
<feature type="transmembrane region" description="Helical" evidence="13">
    <location>
        <begin position="222"/>
        <end position="244"/>
    </location>
</feature>
<evidence type="ECO:0000256" key="5">
    <source>
        <dbReference type="ARBA" id="ARBA00022989"/>
    </source>
</evidence>
<dbReference type="FunCoup" id="A0A067RG65">
    <property type="interactions" value="43"/>
</dbReference>
<feature type="transmembrane region" description="Helical" evidence="13">
    <location>
        <begin position="119"/>
        <end position="139"/>
    </location>
</feature>
<evidence type="ECO:0000256" key="7">
    <source>
        <dbReference type="ARBA" id="ARBA00023136"/>
    </source>
</evidence>
<feature type="transmembrane region" description="Helical" evidence="13">
    <location>
        <begin position="42"/>
        <end position="68"/>
    </location>
</feature>
<dbReference type="Proteomes" id="UP000027135">
    <property type="component" value="Unassembled WGS sequence"/>
</dbReference>
<reference evidence="15 16" key="1">
    <citation type="journal article" date="2014" name="Nat. Commun.">
        <title>Molecular traces of alternative social organization in a termite genome.</title>
        <authorList>
            <person name="Terrapon N."/>
            <person name="Li C."/>
            <person name="Robertson H.M."/>
            <person name="Ji L."/>
            <person name="Meng X."/>
            <person name="Booth W."/>
            <person name="Chen Z."/>
            <person name="Childers C.P."/>
            <person name="Glastad K.M."/>
            <person name="Gokhale K."/>
            <person name="Gowin J."/>
            <person name="Gronenberg W."/>
            <person name="Hermansen R.A."/>
            <person name="Hu H."/>
            <person name="Hunt B.G."/>
            <person name="Huylmans A.K."/>
            <person name="Khalil S.M."/>
            <person name="Mitchell R.D."/>
            <person name="Munoz-Torres M.C."/>
            <person name="Mustard J.A."/>
            <person name="Pan H."/>
            <person name="Reese J.T."/>
            <person name="Scharf M.E."/>
            <person name="Sun F."/>
            <person name="Vogel H."/>
            <person name="Xiao J."/>
            <person name="Yang W."/>
            <person name="Yang Z."/>
            <person name="Yang Z."/>
            <person name="Zhou J."/>
            <person name="Zhu J."/>
            <person name="Brent C.S."/>
            <person name="Elsik C.G."/>
            <person name="Goodisman M.A."/>
            <person name="Liberles D.A."/>
            <person name="Roe R.M."/>
            <person name="Vargo E.L."/>
            <person name="Vilcinskas A."/>
            <person name="Wang J."/>
            <person name="Bornberg-Bauer E."/>
            <person name="Korb J."/>
            <person name="Zhang G."/>
            <person name="Liebig J."/>
        </authorList>
    </citation>
    <scope>NUCLEOTIDE SEQUENCE [LARGE SCALE GENOMIC DNA]</scope>
    <source>
        <tissue evidence="15">Whole organism</tissue>
    </source>
</reference>
<evidence type="ECO:0000256" key="10">
    <source>
        <dbReference type="ARBA" id="ARBA00023180"/>
    </source>
</evidence>
<dbReference type="InterPro" id="IPR017452">
    <property type="entry name" value="GPCR_Rhodpsn_7TM"/>
</dbReference>
<keyword evidence="7 13" id="KW-0472">Membrane</keyword>
<dbReference type="EMBL" id="KK852492">
    <property type="protein sequence ID" value="KDR22757.1"/>
    <property type="molecule type" value="Genomic_DNA"/>
</dbReference>
<keyword evidence="16" id="KW-1185">Reference proteome</keyword>
<comment type="similarity">
    <text evidence="2 12">Belongs to the G-protein coupled receptor 1 family.</text>
</comment>
<comment type="subcellular location">
    <subcellularLocation>
        <location evidence="1">Cell membrane</location>
        <topology evidence="1">Multi-pass membrane protein</topology>
    </subcellularLocation>
</comment>
<dbReference type="PRINTS" id="PR01565">
    <property type="entry name" value="NEUROMEDINUR"/>
</dbReference>